<evidence type="ECO:0000313" key="1">
    <source>
        <dbReference type="EMBL" id="MFD0692437.1"/>
    </source>
</evidence>
<reference evidence="2" key="1">
    <citation type="journal article" date="2019" name="Int. J. Syst. Evol. Microbiol.">
        <title>The Global Catalogue of Microorganisms (GCM) 10K type strain sequencing project: providing services to taxonomists for standard genome sequencing and annotation.</title>
        <authorList>
            <consortium name="The Broad Institute Genomics Platform"/>
            <consortium name="The Broad Institute Genome Sequencing Center for Infectious Disease"/>
            <person name="Wu L."/>
            <person name="Ma J."/>
        </authorList>
    </citation>
    <scope>NUCLEOTIDE SEQUENCE [LARGE SCALE GENOMIC DNA]</scope>
    <source>
        <strain evidence="2">JCM 9371</strain>
    </source>
</reference>
<dbReference type="RefSeq" id="WP_278045348.1">
    <property type="nucleotide sequence ID" value="NZ_CAACUY010000013.1"/>
</dbReference>
<sequence>MEFVSLTRLADLGFSQAFVDLARGGWPGAGNYMGPKSAIGL</sequence>
<proteinExistence type="predicted"/>
<dbReference type="Proteomes" id="UP001597063">
    <property type="component" value="Unassembled WGS sequence"/>
</dbReference>
<gene>
    <name evidence="1" type="ORF">ACFQZM_48690</name>
</gene>
<evidence type="ECO:0008006" key="3">
    <source>
        <dbReference type="Google" id="ProtNLM"/>
    </source>
</evidence>
<name>A0ABW2Y536_9ACTN</name>
<protein>
    <recommendedName>
        <fullName evidence="3">Lasso RiPP family leader peptide-containing protein</fullName>
    </recommendedName>
</protein>
<accession>A0ABW2Y536</accession>
<dbReference type="EMBL" id="JBHTGP010000041">
    <property type="protein sequence ID" value="MFD0692437.1"/>
    <property type="molecule type" value="Genomic_DNA"/>
</dbReference>
<evidence type="ECO:0000313" key="2">
    <source>
        <dbReference type="Proteomes" id="UP001597063"/>
    </source>
</evidence>
<organism evidence="1 2">
    <name type="scientific">Actinomadura fibrosa</name>
    <dbReference type="NCBI Taxonomy" id="111802"/>
    <lineage>
        <taxon>Bacteria</taxon>
        <taxon>Bacillati</taxon>
        <taxon>Actinomycetota</taxon>
        <taxon>Actinomycetes</taxon>
        <taxon>Streptosporangiales</taxon>
        <taxon>Thermomonosporaceae</taxon>
        <taxon>Actinomadura</taxon>
    </lineage>
</organism>
<keyword evidence="2" id="KW-1185">Reference proteome</keyword>
<comment type="caution">
    <text evidence="1">The sequence shown here is derived from an EMBL/GenBank/DDBJ whole genome shotgun (WGS) entry which is preliminary data.</text>
</comment>